<dbReference type="EMBL" id="JACXAA010000003">
    <property type="protein sequence ID" value="MBD2753189.1"/>
    <property type="molecule type" value="Genomic_DNA"/>
</dbReference>
<comment type="caution">
    <text evidence="3">The sequence shown here is derived from an EMBL/GenBank/DDBJ whole genome shotgun (WGS) entry which is preliminary data.</text>
</comment>
<dbReference type="Proteomes" id="UP000653797">
    <property type="component" value="Unassembled WGS sequence"/>
</dbReference>
<feature type="domain" description="eCIS core" evidence="2">
    <location>
        <begin position="1"/>
        <end position="68"/>
    </location>
</feature>
<gene>
    <name evidence="3" type="ORF">IC230_09845</name>
</gene>
<evidence type="ECO:0000313" key="3">
    <source>
        <dbReference type="EMBL" id="MBD2753189.1"/>
    </source>
</evidence>
<evidence type="ECO:0000259" key="2">
    <source>
        <dbReference type="Pfam" id="PF13699"/>
    </source>
</evidence>
<protein>
    <submittedName>
        <fullName evidence="3">DUF4157 domain-containing protein</fullName>
    </submittedName>
</protein>
<evidence type="ECO:0000256" key="1">
    <source>
        <dbReference type="SAM" id="MobiDB-lite"/>
    </source>
</evidence>
<dbReference type="InterPro" id="IPR025295">
    <property type="entry name" value="eCIS_core_dom"/>
</dbReference>
<feature type="region of interest" description="Disordered" evidence="1">
    <location>
        <begin position="629"/>
        <end position="698"/>
    </location>
</feature>
<dbReference type="Pfam" id="PF13699">
    <property type="entry name" value="eCIS_core"/>
    <property type="match status" value="1"/>
</dbReference>
<evidence type="ECO:0000313" key="4">
    <source>
        <dbReference type="Proteomes" id="UP000653797"/>
    </source>
</evidence>
<proteinExistence type="predicted"/>
<feature type="compositionally biased region" description="Basic and acidic residues" evidence="1">
    <location>
        <begin position="651"/>
        <end position="669"/>
    </location>
</feature>
<name>A0A927GCZ9_9BACT</name>
<feature type="region of interest" description="Disordered" evidence="1">
    <location>
        <begin position="843"/>
        <end position="864"/>
    </location>
</feature>
<organism evidence="3 4">
    <name type="scientific">Spirosoma validum</name>
    <dbReference type="NCBI Taxonomy" id="2771355"/>
    <lineage>
        <taxon>Bacteria</taxon>
        <taxon>Pseudomonadati</taxon>
        <taxon>Bacteroidota</taxon>
        <taxon>Cytophagia</taxon>
        <taxon>Cytophagales</taxon>
        <taxon>Cytophagaceae</taxon>
        <taxon>Spirosoma</taxon>
    </lineage>
</organism>
<accession>A0A927GCZ9</accession>
<feature type="compositionally biased region" description="Basic residues" evidence="1">
    <location>
        <begin position="843"/>
        <end position="854"/>
    </location>
</feature>
<feature type="compositionally biased region" description="Low complexity" evidence="1">
    <location>
        <begin position="680"/>
        <end position="691"/>
    </location>
</feature>
<keyword evidence="4" id="KW-1185">Reference proteome</keyword>
<sequence>MESAMGADFSGVRVHTGSEASQLSQDLNAYAFTHGNDIYFNEGQYNPSTSEGQRLLAHELTHTVQQGASVKRKPKPNPTDTLIQKATAPAPVAALSSEVVDLSGGTFNLSDKVKAEIDAAPRKELDVRVIVKGITEEGRVTIRKDRRGNFNSKSKGSMLLTNAWTRQAGGFYLVFTVENESIKDAYVSNRQNGPKEWFNTIKQNSSLLGGVGLKVSERLPTLVNEFSGGVLKLGANDVKVEVGGFLNASFNFLLENTNKPKIDASATVNIKGVVSGELHLDNTKENLTGEVSLGVDYKDFSGIAKISYKEDGSIDVQGKAAYNANKLSGEISFIATDLQSANAFAKDAIAAAGGKENAQTATPPAEVPVPKEGKKDRALAATGQLQFHLTGWFAGTVNVIVDGKGDITVIGKIAPPAEIELFKQKDWDKELFKFEAKAYYGIPVVGNLNLFANISLHAIAKLGPAKIYNIEVIGTYSTDPTIQKNIQIAGSINISAYAGLRLRAEGGAGIEILSHDLKFGVGVQADVGVQAYADARPTIGWRDPGEFYISGTLEMVAQPMLGLGGDFFIEVETPWWSPLSDKKWTWPLFAKQWPLTDPIGLSATVKDYVLGSGNVPEVEFKKPEFDPSKFMTNMVDDTLPDKTGEGGPGKGEFKEDGTVTKPELPDPKAGKKKGDKSDPAKGAPAKATAAKPDPKAQQEAAKLFEQGGNKLKGIKDPITKADLRTQLNGIEKAVSGLTYTIEQQGSKWVVSSSARGIHNPKPVKFNAILTEADKKADGKNDTIEAALGEIDQEGNQKLADGEVTRAEADQIAANVKRDHGTIIGSITVVDGGETWDFEYIQRKKKKGPTKKKRPKELQGKSTPNLDELEKTELGVSNRYVNDFLHIYKGKKYKVPGDMVIYVEHRASRKRGKSGEAASLNKYVQESGNSGLQKIAIDVFDKKDSNGDKRNRIPDIYKPRTVVGDVKDVASISFDEQMRDNAKIADGTFAKLPNSDSWLPAAKTFDLVVRDSKDGTVESTHVSEPLQQAILSRGGTIYEII</sequence>
<reference evidence="3" key="1">
    <citation type="submission" date="2020-09" db="EMBL/GenBank/DDBJ databases">
        <authorList>
            <person name="Kim M.K."/>
        </authorList>
    </citation>
    <scope>NUCLEOTIDE SEQUENCE</scope>
    <source>
        <strain evidence="3">BT704</strain>
    </source>
</reference>
<dbReference type="AlphaFoldDB" id="A0A927GCZ9"/>